<dbReference type="SUPFAM" id="SSF143856">
    <property type="entry name" value="DeoB insert domain-like"/>
    <property type="match status" value="1"/>
</dbReference>
<dbReference type="PIRSF" id="PIRSF001491">
    <property type="entry name" value="Ppentomutase"/>
    <property type="match status" value="1"/>
</dbReference>
<comment type="pathway">
    <text evidence="6">Carbohydrate degradation; 2-deoxy-D-ribose 1-phosphate degradation; D-glyceraldehyde 3-phosphate and acetaldehyde from 2-deoxy-alpha-D-ribose 1-phosphate: step 1/2.</text>
</comment>
<dbReference type="Pfam" id="PF01676">
    <property type="entry name" value="Metalloenzyme"/>
    <property type="match status" value="1"/>
</dbReference>
<feature type="binding site" evidence="6">
    <location>
        <position position="276"/>
    </location>
    <ligand>
        <name>Mn(2+)</name>
        <dbReference type="ChEBI" id="CHEBI:29035"/>
        <label>2</label>
    </ligand>
</feature>
<dbReference type="CDD" id="cd16009">
    <property type="entry name" value="PPM"/>
    <property type="match status" value="1"/>
</dbReference>
<dbReference type="NCBIfam" id="TIGR01696">
    <property type="entry name" value="deoB"/>
    <property type="match status" value="1"/>
</dbReference>
<dbReference type="EMBL" id="KT007017">
    <property type="protein sequence ID" value="AKQ03602.1"/>
    <property type="molecule type" value="Genomic_DNA"/>
</dbReference>
<evidence type="ECO:0000313" key="9">
    <source>
        <dbReference type="EMBL" id="AKQ03602.1"/>
    </source>
</evidence>
<dbReference type="InterPro" id="IPR017850">
    <property type="entry name" value="Alkaline_phosphatase_core_sf"/>
</dbReference>
<dbReference type="HAMAP" id="MF_00740">
    <property type="entry name" value="Phosphopentomut"/>
    <property type="match status" value="1"/>
</dbReference>
<dbReference type="GO" id="GO:0000287">
    <property type="term" value="F:magnesium ion binding"/>
    <property type="evidence" value="ECO:0007669"/>
    <property type="project" value="UniProtKB-UniRule"/>
</dbReference>
<dbReference type="EC" id="5.4.2.7" evidence="6 7"/>
<comment type="catalytic activity">
    <reaction evidence="6">
        <text>2-deoxy-alpha-D-ribose 1-phosphate = 2-deoxy-D-ribose 5-phosphate</text>
        <dbReference type="Rhea" id="RHEA:27658"/>
        <dbReference type="ChEBI" id="CHEBI:57259"/>
        <dbReference type="ChEBI" id="CHEBI:62877"/>
        <dbReference type="EC" id="5.4.2.7"/>
    </reaction>
</comment>
<sequence length="384" mass="41693">MVLDSCGIGELPDADQYGDLGSNTLVNTARAVGRLHLPNLERLGLGKIDLILGVSNSIETSGNYGKMAELSIGKDSTAGHWEMTGLVLKKPFPVYPQGFPKVLIEKFEQAIGKKTLGNYPASGTEIIARLGEEHLRTGNPIVYTSADSVFQIAAHQEVLPLKELYQICQTAREMLVGEHAVARVIARPFTGKPGNFARTADRRDFSIQPLDQTILDQLVTMGIEVIGIGKIEDLFGGRGITKAFHTQSNRDGVNQTLEVMKHLKSGLIFTSLVDFDTLWGHRNDPVGFARGLEEFDAMLPVILDSLTEDDLLILTADHGCDPTTPSTDHSREYVPLLVCGKSLKQGVNLGVRQSLADIGQTVAEIFNLKGTGVGKSFLSQVIDD</sequence>
<feature type="binding site" evidence="6">
    <location>
        <position position="329"/>
    </location>
    <ligand>
        <name>Mn(2+)</name>
        <dbReference type="ChEBI" id="CHEBI:29035"/>
        <label>2</label>
    </ligand>
</feature>
<dbReference type="InterPro" id="IPR010045">
    <property type="entry name" value="DeoB"/>
</dbReference>
<evidence type="ECO:0000256" key="5">
    <source>
        <dbReference type="ARBA" id="ARBA00023235"/>
    </source>
</evidence>
<dbReference type="GO" id="GO:0006018">
    <property type="term" value="P:2-deoxyribose 1-phosphate catabolic process"/>
    <property type="evidence" value="ECO:0007669"/>
    <property type="project" value="UniProtKB-UniRule"/>
</dbReference>
<keyword evidence="4 6" id="KW-0464">Manganese</keyword>
<comment type="catalytic activity">
    <reaction evidence="6">
        <text>alpha-D-ribose 1-phosphate = D-ribose 5-phosphate</text>
        <dbReference type="Rhea" id="RHEA:18793"/>
        <dbReference type="ChEBI" id="CHEBI:57720"/>
        <dbReference type="ChEBI" id="CHEBI:78346"/>
        <dbReference type="EC" id="5.4.2.7"/>
    </reaction>
</comment>
<evidence type="ECO:0000256" key="4">
    <source>
        <dbReference type="ARBA" id="ARBA00023211"/>
    </source>
</evidence>
<dbReference type="FunFam" id="3.30.70.1250:FF:000001">
    <property type="entry name" value="Phosphopentomutase"/>
    <property type="match status" value="1"/>
</dbReference>
<feature type="domain" description="Metalloenzyme" evidence="8">
    <location>
        <begin position="1"/>
        <end position="369"/>
    </location>
</feature>
<feature type="binding site" evidence="6">
    <location>
        <position position="281"/>
    </location>
    <ligand>
        <name>Mn(2+)</name>
        <dbReference type="ChEBI" id="CHEBI:29035"/>
        <label>2</label>
    </ligand>
</feature>
<gene>
    <name evidence="6 9" type="primary">deoB</name>
</gene>
<evidence type="ECO:0000256" key="1">
    <source>
        <dbReference type="ARBA" id="ARBA00010373"/>
    </source>
</evidence>
<evidence type="ECO:0000256" key="6">
    <source>
        <dbReference type="HAMAP-Rule" id="MF_00740"/>
    </source>
</evidence>
<comment type="function">
    <text evidence="6">Isomerase that catalyzes the conversion of deoxy-ribose 1-phosphate (dRib-1-P) and ribose 1-phosphate (Rib-1-P) to deoxy-ribose 5-phosphate (dRib-5-P) and ribose 5-phosphate (Rib-5-P), respectively.</text>
</comment>
<keyword evidence="5 6" id="KW-0413">Isomerase</keyword>
<comment type="similarity">
    <text evidence="1 6">Belongs to the phosphopentomutase family.</text>
</comment>
<dbReference type="PANTHER" id="PTHR21110:SF0">
    <property type="entry name" value="PHOSPHOPENTOMUTASE"/>
    <property type="match status" value="1"/>
</dbReference>
<dbReference type="PANTHER" id="PTHR21110">
    <property type="entry name" value="PHOSPHOPENTOMUTASE"/>
    <property type="match status" value="1"/>
</dbReference>
<feature type="binding site" evidence="6">
    <location>
        <position position="317"/>
    </location>
    <ligand>
        <name>Mn(2+)</name>
        <dbReference type="ChEBI" id="CHEBI:29035"/>
        <label>1</label>
    </ligand>
</feature>
<proteinExistence type="inferred from homology"/>
<dbReference type="GO" id="GO:0006015">
    <property type="term" value="P:5-phosphoribose 1-diphosphate biosynthetic process"/>
    <property type="evidence" value="ECO:0007669"/>
    <property type="project" value="UniProtKB-UniPathway"/>
</dbReference>
<organism evidence="9">
    <name type="scientific">uncultured candidate division Zixibacteria bacterium Rifle_16ft_4_minimus_38126</name>
    <dbReference type="NCBI Taxonomy" id="1665171"/>
    <lineage>
        <taxon>Bacteria</taxon>
        <taxon>Pseudomonadati</taxon>
    </lineage>
</organism>
<dbReference type="GO" id="GO:0008973">
    <property type="term" value="F:phosphopentomutase activity"/>
    <property type="evidence" value="ECO:0007669"/>
    <property type="project" value="UniProtKB-UniRule"/>
</dbReference>
<dbReference type="Gene3D" id="3.40.720.10">
    <property type="entry name" value="Alkaline Phosphatase, subunit A"/>
    <property type="match status" value="1"/>
</dbReference>
<evidence type="ECO:0000259" key="8">
    <source>
        <dbReference type="Pfam" id="PF01676"/>
    </source>
</evidence>
<dbReference type="InterPro" id="IPR024052">
    <property type="entry name" value="Phosphopentomutase_DeoB_cap_sf"/>
</dbReference>
<protein>
    <recommendedName>
        <fullName evidence="6 7">Phosphopentomutase</fullName>
        <ecNumber evidence="6 7">5.4.2.7</ecNumber>
    </recommendedName>
    <alternativeName>
        <fullName evidence="6">Phosphodeoxyribomutase</fullName>
    </alternativeName>
</protein>
<dbReference type="GO" id="GO:0043094">
    <property type="term" value="P:metabolic compound salvage"/>
    <property type="evidence" value="ECO:0007669"/>
    <property type="project" value="UniProtKB-UniRule"/>
</dbReference>
<dbReference type="NCBIfam" id="NF003766">
    <property type="entry name" value="PRK05362.1"/>
    <property type="match status" value="1"/>
</dbReference>
<evidence type="ECO:0000256" key="3">
    <source>
        <dbReference type="ARBA" id="ARBA00022723"/>
    </source>
</evidence>
<comment type="subcellular location">
    <subcellularLocation>
        <location evidence="6">Cytoplasm</location>
    </subcellularLocation>
</comment>
<dbReference type="AlphaFoldDB" id="A0A0H4TAW2"/>
<name>A0A0H4TAW2_UNCZI</name>
<keyword evidence="2 6" id="KW-0963">Cytoplasm</keyword>
<evidence type="ECO:0000256" key="2">
    <source>
        <dbReference type="ARBA" id="ARBA00022490"/>
    </source>
</evidence>
<feature type="binding site" evidence="6">
    <location>
        <position position="4"/>
    </location>
    <ligand>
        <name>Mn(2+)</name>
        <dbReference type="ChEBI" id="CHEBI:29035"/>
        <label>1</label>
    </ligand>
</feature>
<keyword evidence="3 6" id="KW-0479">Metal-binding</keyword>
<evidence type="ECO:0000256" key="7">
    <source>
        <dbReference type="NCBIfam" id="TIGR01696"/>
    </source>
</evidence>
<comment type="cofactor">
    <cofactor evidence="6">
        <name>Mn(2+)</name>
        <dbReference type="ChEBI" id="CHEBI:29035"/>
    </cofactor>
    <text evidence="6">Binds 2 manganese ions.</text>
</comment>
<reference evidence="9" key="1">
    <citation type="journal article" date="2015" name="ISME J.">
        <title>Aquifer environment selects for microbial species cohorts in sediment and groundwater.</title>
        <authorList>
            <person name="Hug L.A."/>
            <person name="Thomas B.C."/>
            <person name="Brown C.T."/>
            <person name="Frischkorn K.R."/>
            <person name="Williams K.H."/>
            <person name="Tringe S.G."/>
            <person name="Banfield J.F."/>
        </authorList>
    </citation>
    <scope>NUCLEOTIDE SEQUENCE</scope>
</reference>
<dbReference type="GO" id="GO:0030145">
    <property type="term" value="F:manganese ion binding"/>
    <property type="evidence" value="ECO:0007669"/>
    <property type="project" value="UniProtKB-UniRule"/>
</dbReference>
<dbReference type="GO" id="GO:0009117">
    <property type="term" value="P:nucleotide metabolic process"/>
    <property type="evidence" value="ECO:0007669"/>
    <property type="project" value="UniProtKB-UniRule"/>
</dbReference>
<dbReference type="GO" id="GO:0005829">
    <property type="term" value="C:cytosol"/>
    <property type="evidence" value="ECO:0007669"/>
    <property type="project" value="TreeGrafter"/>
</dbReference>
<dbReference type="InterPro" id="IPR006124">
    <property type="entry name" value="Metalloenzyme"/>
</dbReference>
<feature type="binding site" evidence="6">
    <location>
        <position position="318"/>
    </location>
    <ligand>
        <name>Mn(2+)</name>
        <dbReference type="ChEBI" id="CHEBI:29035"/>
        <label>1</label>
    </ligand>
</feature>
<accession>A0A0H4TAW2</accession>
<dbReference type="Gene3D" id="3.30.70.1250">
    <property type="entry name" value="Phosphopentomutase"/>
    <property type="match status" value="1"/>
</dbReference>
<dbReference type="UniPathway" id="UPA00087">
    <property type="reaction ID" value="UER00173"/>
</dbReference>
<dbReference type="SUPFAM" id="SSF53649">
    <property type="entry name" value="Alkaline phosphatase-like"/>
    <property type="match status" value="1"/>
</dbReference>